<proteinExistence type="predicted"/>
<dbReference type="PANTHER" id="PTHR23526">
    <property type="entry name" value="INTEGRAL MEMBRANE TRANSPORT PROTEIN-RELATED"/>
    <property type="match status" value="1"/>
</dbReference>
<name>A0A1N5W5J2_9ARCH</name>
<dbReference type="Pfam" id="PF07690">
    <property type="entry name" value="MFS_1"/>
    <property type="match status" value="1"/>
</dbReference>
<feature type="transmembrane region" description="Helical" evidence="1">
    <location>
        <begin position="241"/>
        <end position="258"/>
    </location>
</feature>
<dbReference type="GO" id="GO:0022857">
    <property type="term" value="F:transmembrane transporter activity"/>
    <property type="evidence" value="ECO:0007669"/>
    <property type="project" value="InterPro"/>
</dbReference>
<evidence type="ECO:0000313" key="3">
    <source>
        <dbReference type="EMBL" id="SIM79950.1"/>
    </source>
</evidence>
<feature type="transmembrane region" description="Helical" evidence="1">
    <location>
        <begin position="278"/>
        <end position="297"/>
    </location>
</feature>
<feature type="transmembrane region" description="Helical" evidence="1">
    <location>
        <begin position="398"/>
        <end position="416"/>
    </location>
</feature>
<feature type="transmembrane region" description="Helical" evidence="1">
    <location>
        <begin position="309"/>
        <end position="327"/>
    </location>
</feature>
<feature type="transmembrane region" description="Helical" evidence="1">
    <location>
        <begin position="140"/>
        <end position="159"/>
    </location>
</feature>
<dbReference type="InterPro" id="IPR020846">
    <property type="entry name" value="MFS_dom"/>
</dbReference>
<dbReference type="EMBL" id="LT671858">
    <property type="protein sequence ID" value="SIM79950.1"/>
    <property type="molecule type" value="Genomic_DNA"/>
</dbReference>
<keyword evidence="1" id="KW-0472">Membrane</keyword>
<gene>
    <name evidence="3" type="ORF">CSP5_1650</name>
</gene>
<protein>
    <submittedName>
        <fullName evidence="3">DHA1 family major facilitator superfamily permease</fullName>
    </submittedName>
</protein>
<dbReference type="SUPFAM" id="SSF103473">
    <property type="entry name" value="MFS general substrate transporter"/>
    <property type="match status" value="1"/>
</dbReference>
<evidence type="ECO:0000256" key="1">
    <source>
        <dbReference type="SAM" id="Phobius"/>
    </source>
</evidence>
<evidence type="ECO:0000259" key="2">
    <source>
        <dbReference type="PROSITE" id="PS50850"/>
    </source>
</evidence>
<dbReference type="InterPro" id="IPR036259">
    <property type="entry name" value="MFS_trans_sf"/>
</dbReference>
<feature type="transmembrane region" description="Helical" evidence="1">
    <location>
        <begin position="171"/>
        <end position="191"/>
    </location>
</feature>
<dbReference type="Gene3D" id="1.20.1250.20">
    <property type="entry name" value="MFS general substrate transporter like domains"/>
    <property type="match status" value="2"/>
</dbReference>
<dbReference type="InterPro" id="IPR052528">
    <property type="entry name" value="Sugar_transport-like"/>
</dbReference>
<feature type="transmembrane region" description="Helical" evidence="1">
    <location>
        <begin position="333"/>
        <end position="352"/>
    </location>
</feature>
<feature type="domain" description="Major facilitator superfamily (MFS) profile" evidence="2">
    <location>
        <begin position="199"/>
        <end position="431"/>
    </location>
</feature>
<feature type="transmembrane region" description="Helical" evidence="1">
    <location>
        <begin position="110"/>
        <end position="134"/>
    </location>
</feature>
<feature type="transmembrane region" description="Helical" evidence="1">
    <location>
        <begin position="69"/>
        <end position="90"/>
    </location>
</feature>
<reference evidence="3 4" key="1">
    <citation type="submission" date="2016-04" db="EMBL/GenBank/DDBJ databases">
        <authorList>
            <person name="Evans L.H."/>
            <person name="Alamgir A."/>
            <person name="Owens N."/>
            <person name="Weber N.D."/>
            <person name="Virtaneva K."/>
            <person name="Barbian K."/>
            <person name="Babar A."/>
            <person name="Rosenke K."/>
        </authorList>
    </citation>
    <scope>NUCLEOTIDE SEQUENCE [LARGE SCALE GENOMIC DNA]</scope>
    <source>
        <strain evidence="4">S5(T) (JCM 30642 \VKM B-2941)</strain>
    </source>
</reference>
<evidence type="ECO:0000313" key="4">
    <source>
        <dbReference type="Proteomes" id="UP000195607"/>
    </source>
</evidence>
<dbReference type="Proteomes" id="UP000195607">
    <property type="component" value="Chromosome I"/>
</dbReference>
<organism evidence="3 4">
    <name type="scientific">Cuniculiplasma divulgatum</name>
    <dbReference type="NCBI Taxonomy" id="1673428"/>
    <lineage>
        <taxon>Archaea</taxon>
        <taxon>Methanobacteriati</taxon>
        <taxon>Thermoplasmatota</taxon>
        <taxon>Thermoplasmata</taxon>
        <taxon>Thermoplasmatales</taxon>
        <taxon>Cuniculiplasmataceae</taxon>
        <taxon>Cuniculiplasma</taxon>
    </lineage>
</organism>
<feature type="transmembrane region" description="Helical" evidence="1">
    <location>
        <begin position="372"/>
        <end position="392"/>
    </location>
</feature>
<keyword evidence="1" id="KW-1133">Transmembrane helix</keyword>
<sequence>MGVKSMKTKANRSYIYRKIRDYTVSSDDIIKTTANLSVTDGLFWSIYSSLTTPFVIPLSIFLLGQSAPVGYITGFPVLVVPLAQYLSRYFSRKVKDLKKLTVYTTLLDRLLWLPVVFLVFVHGLLLTYLLLIILLSARTFFASFSGTTWTLWVPGVIPARKRSSYFAFRNFVMKVFSLVGYALALGIFLGITDEEIAFIVVFLSGALIFSSVSLFIMTRISPYSIPDSERTTTRKKWTRTFSYFVIFSLVWNLGYSMVMPYFQLYLVSPQYLNQSESFYTIVYVVIAVSFIASQIFWGKLANKLGNFKVILINSFIIILSALLIPFIHSPSLIFIPSILYGVGQSGLTLSMFNEMLGRSESSRINSISMYNLVQSISVGLGPIFANFLIEIFDVDIHFIFEVSIGFMFSSILYFVLSDLRIKKIDKELSLD</sequence>
<feature type="transmembrane region" description="Helical" evidence="1">
    <location>
        <begin position="197"/>
        <end position="220"/>
    </location>
</feature>
<feature type="transmembrane region" description="Helical" evidence="1">
    <location>
        <begin position="41"/>
        <end position="63"/>
    </location>
</feature>
<dbReference type="PANTHER" id="PTHR23526:SF2">
    <property type="entry name" value="MAJOR FACILITATOR SUPERFAMILY (MFS) PROFILE DOMAIN-CONTAINING PROTEIN"/>
    <property type="match status" value="1"/>
</dbReference>
<keyword evidence="1" id="KW-0812">Transmembrane</keyword>
<dbReference type="PROSITE" id="PS50850">
    <property type="entry name" value="MFS"/>
    <property type="match status" value="1"/>
</dbReference>
<dbReference type="AlphaFoldDB" id="A0A1N5W5J2"/>
<accession>A0A1N5W5J2</accession>
<dbReference type="InterPro" id="IPR011701">
    <property type="entry name" value="MFS"/>
</dbReference>